<feature type="compositionally biased region" description="Basic and acidic residues" evidence="1">
    <location>
        <begin position="209"/>
        <end position="218"/>
    </location>
</feature>
<evidence type="ECO:0000256" key="1">
    <source>
        <dbReference type="SAM" id="MobiDB-lite"/>
    </source>
</evidence>
<proteinExistence type="predicted"/>
<feature type="compositionally biased region" description="Basic and acidic residues" evidence="1">
    <location>
        <begin position="349"/>
        <end position="360"/>
    </location>
</feature>
<organism evidence="2 3">
    <name type="scientific">Vespula maculifrons</name>
    <name type="common">Eastern yellow jacket</name>
    <name type="synonym">Wasp</name>
    <dbReference type="NCBI Taxonomy" id="7453"/>
    <lineage>
        <taxon>Eukaryota</taxon>
        <taxon>Metazoa</taxon>
        <taxon>Ecdysozoa</taxon>
        <taxon>Arthropoda</taxon>
        <taxon>Hexapoda</taxon>
        <taxon>Insecta</taxon>
        <taxon>Pterygota</taxon>
        <taxon>Neoptera</taxon>
        <taxon>Endopterygota</taxon>
        <taxon>Hymenoptera</taxon>
        <taxon>Apocrita</taxon>
        <taxon>Aculeata</taxon>
        <taxon>Vespoidea</taxon>
        <taxon>Vespidae</taxon>
        <taxon>Vespinae</taxon>
        <taxon>Vespula</taxon>
    </lineage>
</organism>
<keyword evidence="3" id="KW-1185">Reference proteome</keyword>
<protein>
    <submittedName>
        <fullName evidence="2">Glutamic acid-rich protein-like</fullName>
    </submittedName>
</protein>
<dbReference type="EMBL" id="JAYRBN010000115">
    <property type="protein sequence ID" value="KAL2723201.1"/>
    <property type="molecule type" value="Genomic_DNA"/>
</dbReference>
<sequence>MRTKTNLSHTLASSNKSIKIQNSLLNNVLMSSSPLSLLCLVLSFGLQVDSTSRGSFECSKTTCRFANRLTVSHSSRRRRSSNALEEDVECELDCGPRREGRSTARVVASCGRRPRLAEEVPGLYIRRLTLEDPRSAKERSSGSRSRTPPRHICHPAGPYVSSSFFSGRGSSRSWQERVRKERPAYLTIVSLELPEAPVPLIESQGSARNDSDANRSDDKDDILDELLEKVSEVGKERERESRGRKLDTFFGEGRSRKRQVGSLECTKEVATLEECTRNILRARQKGEDEMPPRKGGFREEDCMCSEIPEKSRVDVRKKTEVTSASSRSPSPEVTHTIRIAMKYHGRPGRRNEEENKEAGRRGRRSRGGNAKDIRERTTTSGPLGKGDEIVREEGCCTGANVALDFTLNCNSVRLTSRDTSLKAGDVSRNPCD</sequence>
<feature type="region of interest" description="Disordered" evidence="1">
    <location>
        <begin position="202"/>
        <end position="222"/>
    </location>
</feature>
<reference evidence="2 3" key="1">
    <citation type="journal article" date="2024" name="Ann. Entomol. Soc. Am.">
        <title>Genomic analyses of the southern and eastern yellowjacket wasps (Hymenoptera: Vespidae) reveal evolutionary signatures of social life.</title>
        <authorList>
            <person name="Catto M.A."/>
            <person name="Caine P.B."/>
            <person name="Orr S.E."/>
            <person name="Hunt B.G."/>
            <person name="Goodisman M.A.D."/>
        </authorList>
    </citation>
    <scope>NUCLEOTIDE SEQUENCE [LARGE SCALE GENOMIC DNA]</scope>
    <source>
        <strain evidence="2">232</strain>
        <tissue evidence="2">Head and thorax</tissue>
    </source>
</reference>
<comment type="caution">
    <text evidence="2">The sequence shown here is derived from an EMBL/GenBank/DDBJ whole genome shotgun (WGS) entry which is preliminary data.</text>
</comment>
<dbReference type="AlphaFoldDB" id="A0ABD2AS21"/>
<gene>
    <name evidence="2" type="ORF">V1477_019792</name>
</gene>
<dbReference type="Proteomes" id="UP001607303">
    <property type="component" value="Unassembled WGS sequence"/>
</dbReference>
<feature type="compositionally biased region" description="Polar residues" evidence="1">
    <location>
        <begin position="321"/>
        <end position="333"/>
    </location>
</feature>
<evidence type="ECO:0000313" key="2">
    <source>
        <dbReference type="EMBL" id="KAL2723201.1"/>
    </source>
</evidence>
<feature type="region of interest" description="Disordered" evidence="1">
    <location>
        <begin position="313"/>
        <end position="388"/>
    </location>
</feature>
<name>A0ABD2AS21_VESMC</name>
<evidence type="ECO:0000313" key="3">
    <source>
        <dbReference type="Proteomes" id="UP001607303"/>
    </source>
</evidence>
<feature type="region of interest" description="Disordered" evidence="1">
    <location>
        <begin position="131"/>
        <end position="155"/>
    </location>
</feature>
<feature type="compositionally biased region" description="Basic and acidic residues" evidence="1">
    <location>
        <begin position="131"/>
        <end position="141"/>
    </location>
</feature>
<accession>A0ABD2AS21</accession>